<dbReference type="PANTHER" id="PTHR47983:SF7">
    <property type="entry name" value="PROTEIN KINASE SUPERFAMILY PROTEIN"/>
    <property type="match status" value="1"/>
</dbReference>
<dbReference type="PROSITE" id="PS50011">
    <property type="entry name" value="PROTEIN_KINASE_DOM"/>
    <property type="match status" value="1"/>
</dbReference>
<keyword evidence="4" id="KW-0418">Kinase</keyword>
<dbReference type="Pfam" id="PF07714">
    <property type="entry name" value="PK_Tyr_Ser-Thr"/>
    <property type="match status" value="1"/>
</dbReference>
<keyword evidence="5" id="KW-0067">ATP-binding</keyword>
<feature type="chain" id="PRO_5035238135" description="Protein kinase domain-containing protein" evidence="6">
    <location>
        <begin position="31"/>
        <end position="201"/>
    </location>
</feature>
<evidence type="ECO:0000259" key="7">
    <source>
        <dbReference type="PROSITE" id="PS50011"/>
    </source>
</evidence>
<dbReference type="AlphaFoldDB" id="A0A8J5LX68"/>
<comment type="caution">
    <text evidence="8">The sequence shown here is derived from an EMBL/GenBank/DDBJ whole genome shotgun (WGS) entry which is preliminary data.</text>
</comment>
<proteinExistence type="predicted"/>
<dbReference type="GO" id="GO:0004672">
    <property type="term" value="F:protein kinase activity"/>
    <property type="evidence" value="ECO:0007669"/>
    <property type="project" value="InterPro"/>
</dbReference>
<dbReference type="InterPro" id="IPR011009">
    <property type="entry name" value="Kinase-like_dom_sf"/>
</dbReference>
<dbReference type="InterPro" id="IPR000719">
    <property type="entry name" value="Prot_kinase_dom"/>
</dbReference>
<evidence type="ECO:0000313" key="9">
    <source>
        <dbReference type="Proteomes" id="UP000734854"/>
    </source>
</evidence>
<keyword evidence="2" id="KW-0808">Transferase</keyword>
<reference evidence="8 9" key="1">
    <citation type="submission" date="2020-08" db="EMBL/GenBank/DDBJ databases">
        <title>Plant Genome Project.</title>
        <authorList>
            <person name="Zhang R.-G."/>
        </authorList>
    </citation>
    <scope>NUCLEOTIDE SEQUENCE [LARGE SCALE GENOMIC DNA]</scope>
    <source>
        <tissue evidence="8">Rhizome</tissue>
    </source>
</reference>
<dbReference type="Proteomes" id="UP000734854">
    <property type="component" value="Unassembled WGS sequence"/>
</dbReference>
<organism evidence="8 9">
    <name type="scientific">Zingiber officinale</name>
    <name type="common">Ginger</name>
    <name type="synonym">Amomum zingiber</name>
    <dbReference type="NCBI Taxonomy" id="94328"/>
    <lineage>
        <taxon>Eukaryota</taxon>
        <taxon>Viridiplantae</taxon>
        <taxon>Streptophyta</taxon>
        <taxon>Embryophyta</taxon>
        <taxon>Tracheophyta</taxon>
        <taxon>Spermatophyta</taxon>
        <taxon>Magnoliopsida</taxon>
        <taxon>Liliopsida</taxon>
        <taxon>Zingiberales</taxon>
        <taxon>Zingiberaceae</taxon>
        <taxon>Zingiber</taxon>
    </lineage>
</organism>
<feature type="domain" description="Protein kinase" evidence="7">
    <location>
        <begin position="113"/>
        <end position="201"/>
    </location>
</feature>
<evidence type="ECO:0000256" key="1">
    <source>
        <dbReference type="ARBA" id="ARBA00022553"/>
    </source>
</evidence>
<keyword evidence="3" id="KW-0547">Nucleotide-binding</keyword>
<name>A0A8J5LX68_ZINOF</name>
<dbReference type="PANTHER" id="PTHR47983">
    <property type="entry name" value="PTO-INTERACTING PROTEIN 1-LIKE"/>
    <property type="match status" value="1"/>
</dbReference>
<evidence type="ECO:0000256" key="6">
    <source>
        <dbReference type="SAM" id="SignalP"/>
    </source>
</evidence>
<keyword evidence="1" id="KW-0597">Phosphoprotein</keyword>
<evidence type="ECO:0000256" key="2">
    <source>
        <dbReference type="ARBA" id="ARBA00022679"/>
    </source>
</evidence>
<evidence type="ECO:0000313" key="8">
    <source>
        <dbReference type="EMBL" id="KAG6526291.1"/>
    </source>
</evidence>
<gene>
    <name evidence="8" type="ORF">ZIOFF_016273</name>
</gene>
<evidence type="ECO:0000256" key="4">
    <source>
        <dbReference type="ARBA" id="ARBA00022777"/>
    </source>
</evidence>
<protein>
    <recommendedName>
        <fullName evidence="7">Protein kinase domain-containing protein</fullName>
    </recommendedName>
</protein>
<sequence length="201" mass="21727">MLPWRFSIASPRQRCHLFSLLTCIAPLSRSLAFAADGSTLLTMTASEVGCPFLLTPLPLSTLHSAASCKSMPPSPHPSASVEHLFSDIPLFVQRSPLIAVGLLIAAATSNDRCLPSPALNEGSYGRVYFAVLEDGKQVAVKKLDSSSEDNTSEFLTQASMVSSMKHENFVEMLGYCVDGNMRLMVYEFATMGSLHDVLHGT</sequence>
<feature type="signal peptide" evidence="6">
    <location>
        <begin position="1"/>
        <end position="30"/>
    </location>
</feature>
<accession>A0A8J5LX68</accession>
<dbReference type="EMBL" id="JACMSC010000004">
    <property type="protein sequence ID" value="KAG6526291.1"/>
    <property type="molecule type" value="Genomic_DNA"/>
</dbReference>
<dbReference type="SUPFAM" id="SSF56112">
    <property type="entry name" value="Protein kinase-like (PK-like)"/>
    <property type="match status" value="1"/>
</dbReference>
<keyword evidence="6" id="KW-0732">Signal</keyword>
<dbReference type="InterPro" id="IPR001245">
    <property type="entry name" value="Ser-Thr/Tyr_kinase_cat_dom"/>
</dbReference>
<dbReference type="GO" id="GO:0005524">
    <property type="term" value="F:ATP binding"/>
    <property type="evidence" value="ECO:0007669"/>
    <property type="project" value="UniProtKB-KW"/>
</dbReference>
<dbReference type="Gene3D" id="3.30.200.20">
    <property type="entry name" value="Phosphorylase Kinase, domain 1"/>
    <property type="match status" value="1"/>
</dbReference>
<keyword evidence="9" id="KW-1185">Reference proteome</keyword>
<dbReference type="InterPro" id="IPR052101">
    <property type="entry name" value="Plant_StressResp_Kinase"/>
</dbReference>
<evidence type="ECO:0000256" key="3">
    <source>
        <dbReference type="ARBA" id="ARBA00022741"/>
    </source>
</evidence>
<evidence type="ECO:0000256" key="5">
    <source>
        <dbReference type="ARBA" id="ARBA00022840"/>
    </source>
</evidence>